<dbReference type="PANTHER" id="PTHR31677">
    <property type="entry name" value="AP2 DOMAIN CLASS TRANSCRIPTION FACTOR"/>
    <property type="match status" value="1"/>
</dbReference>
<comment type="subcellular location">
    <subcellularLocation>
        <location evidence="1">Nucleus</location>
    </subcellularLocation>
</comment>
<dbReference type="EMBL" id="CAUYUJ010015610">
    <property type="protein sequence ID" value="CAK0856151.1"/>
    <property type="molecule type" value="Genomic_DNA"/>
</dbReference>
<evidence type="ECO:0000259" key="7">
    <source>
        <dbReference type="PROSITE" id="PS51032"/>
    </source>
</evidence>
<reference evidence="8" key="1">
    <citation type="submission" date="2023-10" db="EMBL/GenBank/DDBJ databases">
        <authorList>
            <person name="Chen Y."/>
            <person name="Shah S."/>
            <person name="Dougan E. K."/>
            <person name="Thang M."/>
            <person name="Chan C."/>
        </authorList>
    </citation>
    <scope>NUCLEOTIDE SEQUENCE [LARGE SCALE GENOMIC DNA]</scope>
</reference>
<dbReference type="Gene3D" id="3.30.730.10">
    <property type="entry name" value="AP2/ERF domain"/>
    <property type="match status" value="2"/>
</dbReference>
<keyword evidence="4" id="KW-0804">Transcription</keyword>
<dbReference type="Proteomes" id="UP001189429">
    <property type="component" value="Unassembled WGS sequence"/>
</dbReference>
<accession>A0ABN9UA06</accession>
<evidence type="ECO:0000256" key="3">
    <source>
        <dbReference type="ARBA" id="ARBA00023125"/>
    </source>
</evidence>
<dbReference type="SMART" id="SM00380">
    <property type="entry name" value="AP2"/>
    <property type="match status" value="2"/>
</dbReference>
<feature type="domain" description="AP2/ERF" evidence="7">
    <location>
        <begin position="105"/>
        <end position="163"/>
    </location>
</feature>
<feature type="domain" description="AP2/ERF" evidence="7">
    <location>
        <begin position="190"/>
        <end position="250"/>
    </location>
</feature>
<dbReference type="PANTHER" id="PTHR31677:SF66">
    <property type="entry name" value="OS06G0691100 PROTEIN"/>
    <property type="match status" value="1"/>
</dbReference>
<sequence>MPLQLRGGCGLGLSPFGLKFQQVFVVCAMASPRVDRLGCSVKTRRGHVRRQGRLLALLTSGFCLAAVFLARCSAFAGAAGPCRGGSRRQANIVGRRQGSGQAASSYQGVSWHEASHKWMASLSDPAKGVVIALGIFEVQTDAAKAFDQASLAILGPGASTNFPASKYEAADIEEAGRRVKSFWEPRASTKYNGVYRTRGSTLWHAEISLGKHRQFIDLFETEEAAARAHDEAVRDTKAPKAVQLTMLNFKQPDDYFDEDTWEDEQAPREASSVFIGVDYHSPSGNYRAKKGLRPLGLFPTEIEAARAFDKASLSKGGPTNFMPPPSIAEERA</sequence>
<keyword evidence="9" id="KW-1185">Reference proteome</keyword>
<dbReference type="PROSITE" id="PS51032">
    <property type="entry name" value="AP2_ERF"/>
    <property type="match status" value="2"/>
</dbReference>
<evidence type="ECO:0000256" key="5">
    <source>
        <dbReference type="ARBA" id="ARBA00023242"/>
    </source>
</evidence>
<gene>
    <name evidence="8" type="ORF">PCOR1329_LOCUS46610</name>
</gene>
<dbReference type="InterPro" id="IPR001471">
    <property type="entry name" value="AP2/ERF_dom"/>
</dbReference>
<dbReference type="InterPro" id="IPR016177">
    <property type="entry name" value="DNA-bd_dom_sf"/>
</dbReference>
<evidence type="ECO:0000313" key="9">
    <source>
        <dbReference type="Proteomes" id="UP001189429"/>
    </source>
</evidence>
<dbReference type="InterPro" id="IPR036955">
    <property type="entry name" value="AP2/ERF_dom_sf"/>
</dbReference>
<keyword evidence="3" id="KW-0238">DNA-binding</keyword>
<organism evidence="8 9">
    <name type="scientific">Prorocentrum cordatum</name>
    <dbReference type="NCBI Taxonomy" id="2364126"/>
    <lineage>
        <taxon>Eukaryota</taxon>
        <taxon>Sar</taxon>
        <taxon>Alveolata</taxon>
        <taxon>Dinophyceae</taxon>
        <taxon>Prorocentrales</taxon>
        <taxon>Prorocentraceae</taxon>
        <taxon>Prorocentrum</taxon>
    </lineage>
</organism>
<protein>
    <recommendedName>
        <fullName evidence="7">AP2/ERF domain-containing protein</fullName>
    </recommendedName>
</protein>
<evidence type="ECO:0000256" key="2">
    <source>
        <dbReference type="ARBA" id="ARBA00023015"/>
    </source>
</evidence>
<evidence type="ECO:0000256" key="4">
    <source>
        <dbReference type="ARBA" id="ARBA00023163"/>
    </source>
</evidence>
<evidence type="ECO:0000256" key="6">
    <source>
        <dbReference type="SAM" id="MobiDB-lite"/>
    </source>
</evidence>
<keyword evidence="2" id="KW-0805">Transcription regulation</keyword>
<evidence type="ECO:0000256" key="1">
    <source>
        <dbReference type="ARBA" id="ARBA00004123"/>
    </source>
</evidence>
<proteinExistence type="predicted"/>
<feature type="region of interest" description="Disordered" evidence="6">
    <location>
        <begin position="312"/>
        <end position="332"/>
    </location>
</feature>
<dbReference type="SUPFAM" id="SSF54171">
    <property type="entry name" value="DNA-binding domain"/>
    <property type="match status" value="2"/>
</dbReference>
<evidence type="ECO:0000313" key="8">
    <source>
        <dbReference type="EMBL" id="CAK0856151.1"/>
    </source>
</evidence>
<keyword evidence="5" id="KW-0539">Nucleus</keyword>
<name>A0ABN9UA06_9DINO</name>
<comment type="caution">
    <text evidence="8">The sequence shown here is derived from an EMBL/GenBank/DDBJ whole genome shotgun (WGS) entry which is preliminary data.</text>
</comment>